<organism evidence="3 4">
    <name type="scientific">Pagothenia borchgrevinki</name>
    <name type="common">Bald rockcod</name>
    <name type="synonym">Trematomus borchgrevinki</name>
    <dbReference type="NCBI Taxonomy" id="8213"/>
    <lineage>
        <taxon>Eukaryota</taxon>
        <taxon>Metazoa</taxon>
        <taxon>Chordata</taxon>
        <taxon>Craniata</taxon>
        <taxon>Vertebrata</taxon>
        <taxon>Euteleostomi</taxon>
        <taxon>Actinopterygii</taxon>
        <taxon>Neopterygii</taxon>
        <taxon>Teleostei</taxon>
        <taxon>Neoteleostei</taxon>
        <taxon>Acanthomorphata</taxon>
        <taxon>Eupercaria</taxon>
        <taxon>Perciformes</taxon>
        <taxon>Notothenioidei</taxon>
        <taxon>Nototheniidae</taxon>
        <taxon>Pagothenia</taxon>
    </lineage>
</organism>
<feature type="domain" description="Hook C-terminal" evidence="2">
    <location>
        <begin position="26"/>
        <end position="83"/>
    </location>
</feature>
<name>A0ABD2HQA8_PAGBO</name>
<reference evidence="3 4" key="1">
    <citation type="journal article" date="2022" name="G3 (Bethesda)">
        <title>Evaluating Illumina-, Nanopore-, and PacBio-based genome assembly strategies with the bald notothen, Trematomus borchgrevinki.</title>
        <authorList>
            <person name="Rayamajhi N."/>
            <person name="Cheng C.C."/>
            <person name="Catchen J.M."/>
        </authorList>
    </citation>
    <scope>NUCLEOTIDE SEQUENCE [LARGE SCALE GENOMIC DNA]</scope>
    <source>
        <strain evidence="3">AGRC-2024</strain>
    </source>
</reference>
<evidence type="ECO:0000256" key="1">
    <source>
        <dbReference type="SAM" id="MobiDB-lite"/>
    </source>
</evidence>
<dbReference type="AlphaFoldDB" id="A0ABD2HQA8"/>
<feature type="region of interest" description="Disordered" evidence="1">
    <location>
        <begin position="69"/>
        <end position="90"/>
    </location>
</feature>
<evidence type="ECO:0000313" key="4">
    <source>
        <dbReference type="Proteomes" id="UP001619887"/>
    </source>
</evidence>
<sequence>MSQRMASNKEAGPLDITTAAPEDTQGDGIKSRQDQEEKLILTAWQSMSSALQQNSVFKDYKAPGPAQSFLAKQRQSTQARRALSLRLQPR</sequence>
<protein>
    <recommendedName>
        <fullName evidence="2">Hook C-terminal domain-containing protein</fullName>
    </recommendedName>
</protein>
<dbReference type="EMBL" id="JBIYXZ010002068">
    <property type="protein sequence ID" value="KAL3067403.1"/>
    <property type="molecule type" value="Genomic_DNA"/>
</dbReference>
<comment type="caution">
    <text evidence="3">The sequence shown here is derived from an EMBL/GenBank/DDBJ whole genome shotgun (WGS) entry which is preliminary data.</text>
</comment>
<dbReference type="Pfam" id="PF05622">
    <property type="entry name" value="HOOK"/>
    <property type="match status" value="1"/>
</dbReference>
<reference evidence="3 4" key="2">
    <citation type="journal article" date="2024" name="G3 (Bethesda)">
        <title>The genome of the cryopelagic Antarctic bald notothen, Trematomus borchgrevinki.</title>
        <authorList>
            <person name="Rayamajhi N."/>
            <person name="Rivera-Colon A.G."/>
            <person name="Minhas B.F."/>
            <person name="Cheng C.C."/>
            <person name="Catchen J.M."/>
        </authorList>
    </citation>
    <scope>NUCLEOTIDE SEQUENCE [LARGE SCALE GENOMIC DNA]</scope>
    <source>
        <strain evidence="3">AGRC-2024</strain>
    </source>
</reference>
<dbReference type="InterPro" id="IPR008636">
    <property type="entry name" value="Hook_C"/>
</dbReference>
<proteinExistence type="predicted"/>
<evidence type="ECO:0000259" key="2">
    <source>
        <dbReference type="Pfam" id="PF05622"/>
    </source>
</evidence>
<gene>
    <name evidence="3" type="ORF">OYC64_017188</name>
</gene>
<dbReference type="Proteomes" id="UP001619887">
    <property type="component" value="Unassembled WGS sequence"/>
</dbReference>
<feature type="region of interest" description="Disordered" evidence="1">
    <location>
        <begin position="1"/>
        <end position="33"/>
    </location>
</feature>
<accession>A0ABD2HQA8</accession>
<evidence type="ECO:0000313" key="3">
    <source>
        <dbReference type="EMBL" id="KAL3067403.1"/>
    </source>
</evidence>
<keyword evidence="4" id="KW-1185">Reference proteome</keyword>